<name>A0A811SND2_9POAL</name>
<gene>
    <name evidence="1" type="ORF">NCGR_LOCUS38324</name>
    <name evidence="2" type="ORF">NCGR_LOCUS66645</name>
</gene>
<comment type="caution">
    <text evidence="2">The sequence shown here is derived from an EMBL/GenBank/DDBJ whole genome shotgun (WGS) entry which is preliminary data.</text>
</comment>
<dbReference type="EMBL" id="CAJGYO010000009">
    <property type="protein sequence ID" value="CAD6254722.1"/>
    <property type="molecule type" value="Genomic_DNA"/>
</dbReference>
<evidence type="ECO:0000313" key="1">
    <source>
        <dbReference type="EMBL" id="CAD6254722.1"/>
    </source>
</evidence>
<reference evidence="2" key="1">
    <citation type="submission" date="2020-10" db="EMBL/GenBank/DDBJ databases">
        <authorList>
            <person name="Han B."/>
            <person name="Lu T."/>
            <person name="Zhao Q."/>
            <person name="Huang X."/>
            <person name="Zhao Y."/>
        </authorList>
    </citation>
    <scope>NUCLEOTIDE SEQUENCE</scope>
</reference>
<dbReference type="EMBL" id="CAJGYO010000538">
    <property type="protein sequence ID" value="CAD6342547.1"/>
    <property type="molecule type" value="Genomic_DNA"/>
</dbReference>
<sequence>MELYKFRMKESLLQRVTDLATSFAKVADIDRNLGNESTAVKGIKEAIECLGKLKLSSEQASPEQRVLSSVDSWN</sequence>
<dbReference type="Proteomes" id="UP000604825">
    <property type="component" value="Unassembled WGS sequence"/>
</dbReference>
<dbReference type="AlphaFoldDB" id="A0A811SND2"/>
<protein>
    <submittedName>
        <fullName evidence="2">Uncharacterized protein</fullName>
    </submittedName>
</protein>
<evidence type="ECO:0000313" key="3">
    <source>
        <dbReference type="Proteomes" id="UP000604825"/>
    </source>
</evidence>
<proteinExistence type="predicted"/>
<dbReference type="OrthoDB" id="1730078at2759"/>
<keyword evidence="3" id="KW-1185">Reference proteome</keyword>
<organism evidence="2 3">
    <name type="scientific">Miscanthus lutarioriparius</name>
    <dbReference type="NCBI Taxonomy" id="422564"/>
    <lineage>
        <taxon>Eukaryota</taxon>
        <taxon>Viridiplantae</taxon>
        <taxon>Streptophyta</taxon>
        <taxon>Embryophyta</taxon>
        <taxon>Tracheophyta</taxon>
        <taxon>Spermatophyta</taxon>
        <taxon>Magnoliopsida</taxon>
        <taxon>Liliopsida</taxon>
        <taxon>Poales</taxon>
        <taxon>Poaceae</taxon>
        <taxon>PACMAD clade</taxon>
        <taxon>Panicoideae</taxon>
        <taxon>Andropogonodae</taxon>
        <taxon>Andropogoneae</taxon>
        <taxon>Saccharinae</taxon>
        <taxon>Miscanthus</taxon>
    </lineage>
</organism>
<evidence type="ECO:0000313" key="2">
    <source>
        <dbReference type="EMBL" id="CAD6342547.1"/>
    </source>
</evidence>
<accession>A0A811SND2</accession>